<dbReference type="GO" id="GO:0005743">
    <property type="term" value="C:mitochondrial inner membrane"/>
    <property type="evidence" value="ECO:0007669"/>
    <property type="project" value="UniProtKB-SubCell"/>
</dbReference>
<comment type="subcellular location">
    <subcellularLocation>
        <location evidence="1">Mitochondrion inner membrane</location>
        <topology evidence="1">Peripheral membrane protein</topology>
        <orientation evidence="1">Intermembrane side</orientation>
    </subcellularLocation>
</comment>
<evidence type="ECO:0000313" key="24">
    <source>
        <dbReference type="Proteomes" id="UP000007303"/>
    </source>
</evidence>
<evidence type="ECO:0000256" key="14">
    <source>
        <dbReference type="ARBA" id="ARBA00039465"/>
    </source>
</evidence>
<dbReference type="PROSITE" id="PS51510">
    <property type="entry name" value="PHOSPHAGEN_KINASE_C"/>
    <property type="match status" value="1"/>
</dbReference>
<comment type="subunit">
    <text evidence="13">Exists as an octamer composed of four MTCK homodimers.</text>
</comment>
<name>Q4SE85_TETNG</name>
<dbReference type="Gene3D" id="3.30.590.10">
    <property type="entry name" value="Glutamine synthetase/guanido kinase, catalytic domain"/>
    <property type="match status" value="1"/>
</dbReference>
<evidence type="ECO:0000256" key="7">
    <source>
        <dbReference type="ARBA" id="ARBA00022792"/>
    </source>
</evidence>
<dbReference type="AlphaFoldDB" id="Q4SE85"/>
<gene>
    <name evidence="22" type="ORF">GSTENG00019676001</name>
</gene>
<dbReference type="InterPro" id="IPR014746">
    <property type="entry name" value="Gln_synth/guanido_kin_cat_dom"/>
</dbReference>
<dbReference type="PANTHER" id="PTHR11547">
    <property type="entry name" value="ARGININE OR CREATINE KINASE"/>
    <property type="match status" value="1"/>
</dbReference>
<feature type="non-terminal residue" evidence="22">
    <location>
        <position position="408"/>
    </location>
</feature>
<feature type="domain" description="Phosphagen kinase C-terminal" evidence="21">
    <location>
        <begin position="156"/>
        <end position="392"/>
    </location>
</feature>
<evidence type="ECO:0000259" key="21">
    <source>
        <dbReference type="PROSITE" id="PS51510"/>
    </source>
</evidence>
<evidence type="ECO:0000313" key="22">
    <source>
        <dbReference type="EMBL" id="CAG01047.1"/>
    </source>
</evidence>
<dbReference type="GO" id="GO:0046314">
    <property type="term" value="P:phosphocreatine biosynthetic process"/>
    <property type="evidence" value="ECO:0007669"/>
    <property type="project" value="InterPro"/>
</dbReference>
<dbReference type="InterPro" id="IPR000749">
    <property type="entry name" value="ATP-guanido_PTrfase"/>
</dbReference>
<dbReference type="KEGG" id="tng:GSTEN00019676G001"/>
<feature type="binding site" evidence="18">
    <location>
        <begin position="159"/>
        <end position="163"/>
    </location>
    <ligand>
        <name>ATP</name>
        <dbReference type="ChEBI" id="CHEBI:30616"/>
    </ligand>
</feature>
<evidence type="ECO:0000256" key="13">
    <source>
        <dbReference type="ARBA" id="ARBA00038753"/>
    </source>
</evidence>
<dbReference type="Gene3D" id="1.10.135.10">
    <property type="entry name" value="ATP:guanido phosphotransferase, N-terminal domain"/>
    <property type="match status" value="1"/>
</dbReference>
<dbReference type="Pfam" id="PF00217">
    <property type="entry name" value="ATP-gua_Ptrans"/>
    <property type="match status" value="1"/>
</dbReference>
<comment type="function">
    <text evidence="12">Reversibly catalyzes the transfer of phosphate between ATP and various phosphogens (e.g. creatine phosphate). Creatine kinase isoenzymes play a central role in energy transduction in tissues with large, fluctuating energy demands, such as skeletal muscle, heart, brain and spermatozoa.</text>
</comment>
<dbReference type="GO" id="GO:0005524">
    <property type="term" value="F:ATP binding"/>
    <property type="evidence" value="ECO:0007669"/>
    <property type="project" value="UniProtKB-UniRule"/>
</dbReference>
<dbReference type="OrthoDB" id="430219at2759"/>
<evidence type="ECO:0000256" key="18">
    <source>
        <dbReference type="PROSITE-ProRule" id="PRU00843"/>
    </source>
</evidence>
<keyword evidence="11" id="KW-0472">Membrane</keyword>
<dbReference type="HOGENOM" id="CLU_019868_4_2_1"/>
<dbReference type="GeneTree" id="ENSGT00950000182772"/>
<feature type="domain" description="Phosphagen kinase N-terminal" evidence="20">
    <location>
        <begin position="42"/>
        <end position="129"/>
    </location>
</feature>
<dbReference type="PROSITE" id="PS00112">
    <property type="entry name" value="PHOSPHAGEN_KINASE"/>
    <property type="match status" value="1"/>
</dbReference>
<comment type="similarity">
    <text evidence="2 17 19">Belongs to the ATP:guanido phosphotransferase family.</text>
</comment>
<dbReference type="GO" id="GO:0004111">
    <property type="term" value="F:creatine kinase activity"/>
    <property type="evidence" value="ECO:0007669"/>
    <property type="project" value="UniProtKB-EC"/>
</dbReference>
<dbReference type="Ensembl" id="ENSTNIT00000013486.1">
    <property type="protein sequence ID" value="ENSTNIP00000013294.1"/>
    <property type="gene ID" value="ENSTNIG00000010387.1"/>
</dbReference>
<reference evidence="22" key="2">
    <citation type="submission" date="2004-02" db="EMBL/GenBank/DDBJ databases">
        <authorList>
            <consortium name="Genoscope"/>
            <consortium name="Whitehead Institute Centre for Genome Research"/>
        </authorList>
    </citation>
    <scope>NUCLEOTIDE SEQUENCE</scope>
</reference>
<evidence type="ECO:0000313" key="23">
    <source>
        <dbReference type="Ensembl" id="ENSTNIP00000013294.1"/>
    </source>
</evidence>
<reference evidence="23" key="3">
    <citation type="submission" date="2025-05" db="UniProtKB">
        <authorList>
            <consortium name="Ensembl"/>
        </authorList>
    </citation>
    <scope>IDENTIFICATION</scope>
</reference>
<feature type="binding site" evidence="18">
    <location>
        <begin position="323"/>
        <end position="327"/>
    </location>
    <ligand>
        <name>ATP</name>
        <dbReference type="ChEBI" id="CHEBI:30616"/>
    </ligand>
</feature>
<evidence type="ECO:0000259" key="20">
    <source>
        <dbReference type="PROSITE" id="PS51509"/>
    </source>
</evidence>
<feature type="binding site" evidence="18">
    <location>
        <begin position="345"/>
        <end position="350"/>
    </location>
    <ligand>
        <name>ATP</name>
        <dbReference type="ChEBI" id="CHEBI:30616"/>
    </ligand>
</feature>
<evidence type="ECO:0000256" key="8">
    <source>
        <dbReference type="ARBA" id="ARBA00022840"/>
    </source>
</evidence>
<keyword evidence="10" id="KW-0496">Mitochondrion</keyword>
<evidence type="ECO:0000256" key="4">
    <source>
        <dbReference type="ARBA" id="ARBA00022679"/>
    </source>
</evidence>
<keyword evidence="4 18" id="KW-0808">Transferase</keyword>
<evidence type="ECO:0000256" key="11">
    <source>
        <dbReference type="ARBA" id="ARBA00023136"/>
    </source>
</evidence>
<feature type="binding site" evidence="18">
    <location>
        <position position="222"/>
    </location>
    <ligand>
        <name>ATP</name>
        <dbReference type="ChEBI" id="CHEBI:30616"/>
    </ligand>
</feature>
<reference evidence="22 24" key="1">
    <citation type="journal article" date="2004" name="Nature">
        <title>Genome duplication in the teleost fish Tetraodon nigroviridis reveals the early vertebrate proto-karyotype.</title>
        <authorList>
            <person name="Jaillon O."/>
            <person name="Aury J.-M."/>
            <person name="Brunet F."/>
            <person name="Petit J.-L."/>
            <person name="Stange-Thomann N."/>
            <person name="Mauceli E."/>
            <person name="Bouneau L."/>
            <person name="Fischer C."/>
            <person name="Ozouf-Costaz C."/>
            <person name="Bernot A."/>
            <person name="Nicaud S."/>
            <person name="Jaffe D."/>
            <person name="Fisher S."/>
            <person name="Lutfalla G."/>
            <person name="Dossat C."/>
            <person name="Segurens B."/>
            <person name="Dasilva C."/>
            <person name="Salanoubat M."/>
            <person name="Levy M."/>
            <person name="Boudet N."/>
            <person name="Castellano S."/>
            <person name="Anthouard V."/>
            <person name="Jubin C."/>
            <person name="Castelli V."/>
            <person name="Katinka M."/>
            <person name="Vacherie B."/>
            <person name="Biemont C."/>
            <person name="Skalli Z."/>
            <person name="Cattolico L."/>
            <person name="Poulain J."/>
            <person name="De Berardinis V."/>
            <person name="Cruaud C."/>
            <person name="Duprat S."/>
            <person name="Brottier P."/>
            <person name="Coutanceau J.-P."/>
            <person name="Gouzy J."/>
            <person name="Parra G."/>
            <person name="Lardier G."/>
            <person name="Chapple C."/>
            <person name="McKernan K.J."/>
            <person name="McEwan P."/>
            <person name="Bosak S."/>
            <person name="Kellis M."/>
            <person name="Volff J.-N."/>
            <person name="Guigo R."/>
            <person name="Zody M.C."/>
            <person name="Mesirov J."/>
            <person name="Lindblad-Toh K."/>
            <person name="Birren B."/>
            <person name="Nusbaum C."/>
            <person name="Kahn D."/>
            <person name="Robinson-Rechavi M."/>
            <person name="Laudet V."/>
            <person name="Schachter V."/>
            <person name="Quetier F."/>
            <person name="Saurin W."/>
            <person name="Scarpelli C."/>
            <person name="Wincker P."/>
            <person name="Lander E.S."/>
            <person name="Weissenbach J."/>
            <person name="Roest Crollius H."/>
        </authorList>
    </citation>
    <scope>NUCLEOTIDE SEQUENCE [LARGE SCALE GENOMIC DNA]</scope>
</reference>
<dbReference type="EC" id="2.7.3.2" evidence="3"/>
<evidence type="ECO:0000256" key="2">
    <source>
        <dbReference type="ARBA" id="ARBA00006798"/>
    </source>
</evidence>
<dbReference type="InterPro" id="IPR022413">
    <property type="entry name" value="ATP-guanido_PTrfase_N"/>
</dbReference>
<dbReference type="InterPro" id="IPR022415">
    <property type="entry name" value="ATP-guanido_PTrfase_AS"/>
</dbReference>
<evidence type="ECO:0000256" key="15">
    <source>
        <dbReference type="ARBA" id="ARBA00041417"/>
    </source>
</evidence>
<evidence type="ECO:0000256" key="5">
    <source>
        <dbReference type="ARBA" id="ARBA00022741"/>
    </source>
</evidence>
<evidence type="ECO:0000256" key="17">
    <source>
        <dbReference type="PROSITE-ProRule" id="PRU00842"/>
    </source>
</evidence>
<dbReference type="SUPFAM" id="SSF55931">
    <property type="entry name" value="Glutamine synthetase/guanido kinase"/>
    <property type="match status" value="1"/>
</dbReference>
<dbReference type="PANTHER" id="PTHR11547:SF24">
    <property type="entry name" value="CREATINE KINASE U-TYPE, MITOCHONDRIAL"/>
    <property type="match status" value="1"/>
</dbReference>
<keyword evidence="24" id="KW-1185">Reference proteome</keyword>
<keyword evidence="9" id="KW-0809">Transit peptide</keyword>
<dbReference type="FunFam" id="1.10.135.10:FF:000002">
    <property type="entry name" value="creatine kinase S-type, mitochondrial"/>
    <property type="match status" value="1"/>
</dbReference>
<proteinExistence type="inferred from homology"/>
<evidence type="ECO:0000256" key="1">
    <source>
        <dbReference type="ARBA" id="ARBA00004137"/>
    </source>
</evidence>
<accession>Q4SE85</accession>
<dbReference type="SUPFAM" id="SSF48034">
    <property type="entry name" value="Guanido kinase N-terminal domain"/>
    <property type="match status" value="1"/>
</dbReference>
<dbReference type="CDD" id="cd00716">
    <property type="entry name" value="creatine_kinase_like"/>
    <property type="match status" value="1"/>
</dbReference>
<dbReference type="Proteomes" id="UP000007303">
    <property type="component" value="Unassembled WGS sequence"/>
</dbReference>
<evidence type="ECO:0000256" key="9">
    <source>
        <dbReference type="ARBA" id="ARBA00022946"/>
    </source>
</evidence>
<evidence type="ECO:0000256" key="16">
    <source>
        <dbReference type="ARBA" id="ARBA00041802"/>
    </source>
</evidence>
<evidence type="ECO:0000256" key="10">
    <source>
        <dbReference type="ARBA" id="ARBA00023128"/>
    </source>
</evidence>
<keyword evidence="6 18" id="KW-0418">Kinase</keyword>
<keyword evidence="7" id="KW-0999">Mitochondrion inner membrane</keyword>
<sequence>MASSFSRLLTSRNLRMASLLGGSLTAGVLLQRHHVGADGPTRRRYPASAEYPDLRKHNNCMASHLTPAVYAALCDKATPNGFTLDQAIQTGVDNPGHPFIKTVGLVAGDEESYEVFAELIDPVIKERHNGYDPRSMKHPTDLDSSKVHSAQFDERYVLSSRVRTGRSVRGLSLPPACTRAERREVERVVVDALAGLKGDLAGKYYSLTQMTEEQQQQLIDDHFLFDKPVSPLLTCAGMARDWPDARGIWHNNEKNFLVWINEEDHTRVISMEKGGNMKRVFERFCRGLKEVERLIQEKGWEFMWNERLGYVLTCPSNLGTGLRAGVHVKLPLLSKILSNLRLQKRGTGGVDTAAVGGVFDISNLDRLGQSEVQLVQTVVDGVNYLIECEKRLERGHDIKVPPPIKQFK</sequence>
<dbReference type="PROSITE" id="PS51509">
    <property type="entry name" value="PHOSPHAGEN_KINASE_N"/>
    <property type="match status" value="1"/>
</dbReference>
<evidence type="ECO:0000256" key="6">
    <source>
        <dbReference type="ARBA" id="ARBA00022777"/>
    </source>
</evidence>
<evidence type="ECO:0000256" key="3">
    <source>
        <dbReference type="ARBA" id="ARBA00012231"/>
    </source>
</evidence>
<keyword evidence="5 18" id="KW-0547">Nucleotide-binding</keyword>
<dbReference type="EMBL" id="CAAE01014625">
    <property type="protein sequence ID" value="CAG01047.1"/>
    <property type="molecule type" value="Genomic_DNA"/>
</dbReference>
<dbReference type="Pfam" id="PF02807">
    <property type="entry name" value="ATP-gua_PtransN"/>
    <property type="match status" value="1"/>
</dbReference>
<keyword evidence="8 18" id="KW-0067">ATP-binding</keyword>
<dbReference type="InterPro" id="IPR022414">
    <property type="entry name" value="ATP-guanido_PTrfase_cat"/>
</dbReference>
<evidence type="ECO:0000256" key="12">
    <source>
        <dbReference type="ARBA" id="ARBA00037274"/>
    </source>
</evidence>
<dbReference type="InterPro" id="IPR036802">
    <property type="entry name" value="ATP-guanido_PTrfase_N_sf"/>
</dbReference>
<organism evidence="22">
    <name type="scientific">Tetraodon nigroviridis</name>
    <name type="common">Spotted green pufferfish</name>
    <name type="synonym">Chelonodon nigroviridis</name>
    <dbReference type="NCBI Taxonomy" id="99883"/>
    <lineage>
        <taxon>Eukaryota</taxon>
        <taxon>Metazoa</taxon>
        <taxon>Chordata</taxon>
        <taxon>Craniata</taxon>
        <taxon>Vertebrata</taxon>
        <taxon>Euteleostomi</taxon>
        <taxon>Actinopterygii</taxon>
        <taxon>Neopterygii</taxon>
        <taxon>Teleostei</taxon>
        <taxon>Neoteleostei</taxon>
        <taxon>Acanthomorphata</taxon>
        <taxon>Eupercaria</taxon>
        <taxon>Tetraodontiformes</taxon>
        <taxon>Tetradontoidea</taxon>
        <taxon>Tetraodontidae</taxon>
        <taxon>Tetraodon</taxon>
    </lineage>
</organism>
<feature type="binding site" evidence="18">
    <location>
        <position position="267"/>
    </location>
    <ligand>
        <name>ATP</name>
        <dbReference type="ChEBI" id="CHEBI:30616"/>
    </ligand>
</feature>
<dbReference type="FunFam" id="3.30.590.10:FF:000002">
    <property type="entry name" value="Creatine kinase S-type, mitochondrial"/>
    <property type="match status" value="1"/>
</dbReference>
<evidence type="ECO:0000256" key="19">
    <source>
        <dbReference type="RuleBase" id="RU000505"/>
    </source>
</evidence>
<protein>
    <recommendedName>
        <fullName evidence="14">Creatine kinase U-type, mitochondrial</fullName>
        <ecNumber evidence="3">2.7.3.2</ecNumber>
    </recommendedName>
    <alternativeName>
        <fullName evidence="15">Acidic-type mitochondrial creatine kinase</fullName>
    </alternativeName>
    <alternativeName>
        <fullName evidence="16">Ubiquitous mitochondrial creatine kinase</fullName>
    </alternativeName>
</protein>